<feature type="transmembrane region" description="Helical" evidence="1">
    <location>
        <begin position="39"/>
        <end position="58"/>
    </location>
</feature>
<keyword evidence="1" id="KW-1133">Transmembrane helix</keyword>
<evidence type="ECO:0000256" key="1">
    <source>
        <dbReference type="SAM" id="Phobius"/>
    </source>
</evidence>
<evidence type="ECO:0000313" key="3">
    <source>
        <dbReference type="Proteomes" id="UP000176558"/>
    </source>
</evidence>
<dbReference type="Proteomes" id="UP000176558">
    <property type="component" value="Unassembled WGS sequence"/>
</dbReference>
<keyword evidence="1" id="KW-0472">Membrane</keyword>
<keyword evidence="1" id="KW-0812">Transmembrane</keyword>
<gene>
    <name evidence="2" type="ORF">A3G99_01480</name>
</gene>
<proteinExistence type="predicted"/>
<feature type="transmembrane region" description="Helical" evidence="1">
    <location>
        <begin position="64"/>
        <end position="85"/>
    </location>
</feature>
<name>A0A1G2UTK1_9BACT</name>
<evidence type="ECO:0000313" key="2">
    <source>
        <dbReference type="EMBL" id="OHB12723.1"/>
    </source>
</evidence>
<reference evidence="2 3" key="1">
    <citation type="journal article" date="2016" name="Nat. Commun.">
        <title>Thousands of microbial genomes shed light on interconnected biogeochemical processes in an aquifer system.</title>
        <authorList>
            <person name="Anantharaman K."/>
            <person name="Brown C.T."/>
            <person name="Hug L.A."/>
            <person name="Sharon I."/>
            <person name="Castelle C.J."/>
            <person name="Probst A.J."/>
            <person name="Thomas B.C."/>
            <person name="Singh A."/>
            <person name="Wilkins M.J."/>
            <person name="Karaoz U."/>
            <person name="Brodie E.L."/>
            <person name="Williams K.H."/>
            <person name="Hubbard S.S."/>
            <person name="Banfield J.F."/>
        </authorList>
    </citation>
    <scope>NUCLEOTIDE SEQUENCE [LARGE SCALE GENOMIC DNA]</scope>
</reference>
<protein>
    <submittedName>
        <fullName evidence="2">Uncharacterized protein</fullName>
    </submittedName>
</protein>
<accession>A0A1G2UTK1</accession>
<sequence>MTTEFQKIAELEKARKITIGVNKNHANTFWDRRTVVGKLLNWVTPLLVVFSIFVFIKYGFINGIFAVIVLVVYVLLLDKIGAMYARITLLKNEELFNAAYEAKSITIRNNSTKEVIHYPADWKTKIVNL</sequence>
<dbReference type="AlphaFoldDB" id="A0A1G2UTK1"/>
<organism evidence="2 3">
    <name type="scientific">Candidatus Zambryskibacteria bacterium RIFCSPLOWO2_12_FULL_39_23</name>
    <dbReference type="NCBI Taxonomy" id="1802776"/>
    <lineage>
        <taxon>Bacteria</taxon>
        <taxon>Candidatus Zambryskiibacteriota</taxon>
    </lineage>
</organism>
<dbReference type="EMBL" id="MHWT01000012">
    <property type="protein sequence ID" value="OHB12723.1"/>
    <property type="molecule type" value="Genomic_DNA"/>
</dbReference>
<comment type="caution">
    <text evidence="2">The sequence shown here is derived from an EMBL/GenBank/DDBJ whole genome shotgun (WGS) entry which is preliminary data.</text>
</comment>